<accession>A0AAD3R0Y9</accession>
<dbReference type="InterPro" id="IPR055343">
    <property type="entry name" value="CREG_beta-barrel"/>
</dbReference>
<dbReference type="SUPFAM" id="SSF50475">
    <property type="entry name" value="FMN-binding split barrel"/>
    <property type="match status" value="1"/>
</dbReference>
<evidence type="ECO:0000313" key="8">
    <source>
        <dbReference type="Proteomes" id="UP001279410"/>
    </source>
</evidence>
<dbReference type="FunFam" id="2.30.110.10:FF:000004">
    <property type="entry name" value="Cellular repressor of E1A-stimulated genes 1"/>
    <property type="match status" value="1"/>
</dbReference>
<evidence type="ECO:0000313" key="7">
    <source>
        <dbReference type="EMBL" id="GLD51992.1"/>
    </source>
</evidence>
<comment type="similarity">
    <text evidence="2">Belongs to the CREG family.</text>
</comment>
<dbReference type="Pfam" id="PF13883">
    <property type="entry name" value="CREG_beta-barrel"/>
    <property type="match status" value="1"/>
</dbReference>
<evidence type="ECO:0000256" key="1">
    <source>
        <dbReference type="ARBA" id="ARBA00004613"/>
    </source>
</evidence>
<dbReference type="PANTHER" id="PTHR13343">
    <property type="entry name" value="CREG1 PROTEIN"/>
    <property type="match status" value="1"/>
</dbReference>
<dbReference type="Proteomes" id="UP001279410">
    <property type="component" value="Unassembled WGS sequence"/>
</dbReference>
<evidence type="ECO:0000256" key="4">
    <source>
        <dbReference type="ARBA" id="ARBA00022729"/>
    </source>
</evidence>
<sequence>MSRKTAIIKQNLILQDREFSCRTLGVGVDQRSILRKSPRVTKALTREFVNKRVSGGGRPFPELNDMKACHFVLAIFATVLCLCQGYTLRSSVSWVVSSNDVVEDADLSEEVAPALLVDGAALWKQAYPSSSVLGDSVESPGELVKPEDENVAQLSSRLFSYRLEKVKKSAGSSPPPHQETARTARYIAHYSDWGHLSTISTQDKIKGVPFGNIFSVSDGPLDNSTGVIYFYVTPMDNSVSDLKSNPYASLTFSEAEGEFCRQMVYDPEDPRCARLTLTGKMVEVAPEELAFAKEAMFSRHPVMAKWPVGHKWFFMKLELIQVWLQDWIGGTSLIPLEDYFKATPF</sequence>
<dbReference type="EMBL" id="BRZM01000012">
    <property type="protein sequence ID" value="GLD51992.1"/>
    <property type="molecule type" value="Genomic_DNA"/>
</dbReference>
<dbReference type="GO" id="GO:0005615">
    <property type="term" value="C:extracellular space"/>
    <property type="evidence" value="ECO:0007669"/>
    <property type="project" value="TreeGrafter"/>
</dbReference>
<keyword evidence="3" id="KW-0964">Secreted</keyword>
<dbReference type="InterPro" id="IPR012349">
    <property type="entry name" value="Split_barrel_FMN-bd"/>
</dbReference>
<gene>
    <name evidence="7" type="ORF">AKAME5_000495500</name>
</gene>
<name>A0AAD3R0Y9_LATJO</name>
<evidence type="ECO:0000256" key="5">
    <source>
        <dbReference type="ARBA" id="ARBA00023180"/>
    </source>
</evidence>
<dbReference type="GO" id="GO:0012505">
    <property type="term" value="C:endomembrane system"/>
    <property type="evidence" value="ECO:0007669"/>
    <property type="project" value="UniProtKB-ARBA"/>
</dbReference>
<dbReference type="PANTHER" id="PTHR13343:SF15">
    <property type="entry name" value="PROTEIN CREG2"/>
    <property type="match status" value="1"/>
</dbReference>
<feature type="domain" description="CREG-like beta-barrel" evidence="6">
    <location>
        <begin position="175"/>
        <end position="341"/>
    </location>
</feature>
<dbReference type="Gene3D" id="2.30.110.10">
    <property type="entry name" value="Electron Transport, Fmn-binding Protein, Chain A"/>
    <property type="match status" value="1"/>
</dbReference>
<keyword evidence="4" id="KW-0732">Signal</keyword>
<organism evidence="7 8">
    <name type="scientific">Lates japonicus</name>
    <name type="common">Japanese lates</name>
    <dbReference type="NCBI Taxonomy" id="270547"/>
    <lineage>
        <taxon>Eukaryota</taxon>
        <taxon>Metazoa</taxon>
        <taxon>Chordata</taxon>
        <taxon>Craniata</taxon>
        <taxon>Vertebrata</taxon>
        <taxon>Euteleostomi</taxon>
        <taxon>Actinopterygii</taxon>
        <taxon>Neopterygii</taxon>
        <taxon>Teleostei</taxon>
        <taxon>Neoteleostei</taxon>
        <taxon>Acanthomorphata</taxon>
        <taxon>Carangaria</taxon>
        <taxon>Carangaria incertae sedis</taxon>
        <taxon>Centropomidae</taxon>
        <taxon>Lates</taxon>
    </lineage>
</organism>
<comment type="caution">
    <text evidence="7">The sequence shown here is derived from an EMBL/GenBank/DDBJ whole genome shotgun (WGS) entry which is preliminary data.</text>
</comment>
<evidence type="ECO:0000259" key="6">
    <source>
        <dbReference type="Pfam" id="PF13883"/>
    </source>
</evidence>
<reference evidence="7" key="1">
    <citation type="submission" date="2022-08" db="EMBL/GenBank/DDBJ databases">
        <title>Genome sequencing of akame (Lates japonicus).</title>
        <authorList>
            <person name="Hashiguchi Y."/>
            <person name="Takahashi H."/>
        </authorList>
    </citation>
    <scope>NUCLEOTIDE SEQUENCE</scope>
    <source>
        <strain evidence="7">Kochi</strain>
    </source>
</reference>
<proteinExistence type="inferred from homology"/>
<comment type="subcellular location">
    <subcellularLocation>
        <location evidence="1">Secreted</location>
    </subcellularLocation>
</comment>
<evidence type="ECO:0000256" key="2">
    <source>
        <dbReference type="ARBA" id="ARBA00009230"/>
    </source>
</evidence>
<dbReference type="AlphaFoldDB" id="A0AAD3R0Y9"/>
<protein>
    <submittedName>
        <fullName evidence="7">Protein CREG2</fullName>
    </submittedName>
</protein>
<evidence type="ECO:0000256" key="3">
    <source>
        <dbReference type="ARBA" id="ARBA00022525"/>
    </source>
</evidence>
<keyword evidence="5" id="KW-0325">Glycoprotein</keyword>
<dbReference type="GO" id="GO:0005737">
    <property type="term" value="C:cytoplasm"/>
    <property type="evidence" value="ECO:0007669"/>
    <property type="project" value="UniProtKB-ARBA"/>
</dbReference>
<keyword evidence="8" id="KW-1185">Reference proteome</keyword>